<feature type="region of interest" description="Disordered" evidence="1">
    <location>
        <begin position="391"/>
        <end position="433"/>
    </location>
</feature>
<evidence type="ECO:0000313" key="3">
    <source>
        <dbReference type="Proteomes" id="UP001176940"/>
    </source>
</evidence>
<dbReference type="EMBL" id="CAUEEQ010056400">
    <property type="protein sequence ID" value="CAJ0963012.1"/>
    <property type="molecule type" value="Genomic_DNA"/>
</dbReference>
<organism evidence="2 3">
    <name type="scientific">Ranitomeya imitator</name>
    <name type="common">mimic poison frog</name>
    <dbReference type="NCBI Taxonomy" id="111125"/>
    <lineage>
        <taxon>Eukaryota</taxon>
        <taxon>Metazoa</taxon>
        <taxon>Chordata</taxon>
        <taxon>Craniata</taxon>
        <taxon>Vertebrata</taxon>
        <taxon>Euteleostomi</taxon>
        <taxon>Amphibia</taxon>
        <taxon>Batrachia</taxon>
        <taxon>Anura</taxon>
        <taxon>Neobatrachia</taxon>
        <taxon>Hyloidea</taxon>
        <taxon>Dendrobatidae</taxon>
        <taxon>Dendrobatinae</taxon>
        <taxon>Ranitomeya</taxon>
    </lineage>
</organism>
<feature type="region of interest" description="Disordered" evidence="1">
    <location>
        <begin position="218"/>
        <end position="277"/>
    </location>
</feature>
<sequence>MSEGTNPRSVYRLLFACEDEEAEAEVLGTGLLEAGAGGDGDTSADLGDDDDIPSDAEAEERLQQSERLRLRLDEGSDAPSRGQNESDRGSCAASATPEPEVFSPKAESEKVSVLTPKEQTSPSIRFFPDPYVPRAGSKASTPLEPKAFTPVSPVCSQPTPTQELPSPVITSTPLAKLPFSSHVVRTDSLTSPNSEEALKRIDLIEEFWTKSAEIRRSLGLTPVERSRTSESSSSTATRREEPATLQKCLASWQNGPESIPSPLPQAKVKSPDVPQPPKLEEVRKSFVESVDEIPFADDVEDTYDERTDNSSLHERFFTPPTSRTKLQRLPLTKENGELPSSVERGRHRKRLLPQLTTEAKELAEERMRAREKSVKSAALRDVMAQQLHKMKQLENRAGASPRVSSVFHQTLSSPPCRVQSSSRGADSQTRNCR</sequence>
<feature type="compositionally biased region" description="Polar residues" evidence="1">
    <location>
        <begin position="402"/>
        <end position="433"/>
    </location>
</feature>
<evidence type="ECO:0000313" key="2">
    <source>
        <dbReference type="EMBL" id="CAJ0963012.1"/>
    </source>
</evidence>
<name>A0ABN9MH79_9NEOB</name>
<feature type="compositionally biased region" description="Low complexity" evidence="1">
    <location>
        <begin position="25"/>
        <end position="34"/>
    </location>
</feature>
<protein>
    <submittedName>
        <fullName evidence="2">Uncharacterized protein</fullName>
    </submittedName>
</protein>
<gene>
    <name evidence="2" type="ORF">RIMI_LOCUS18467655</name>
</gene>
<dbReference type="Proteomes" id="UP001176940">
    <property type="component" value="Unassembled WGS sequence"/>
</dbReference>
<keyword evidence="3" id="KW-1185">Reference proteome</keyword>
<evidence type="ECO:0000256" key="1">
    <source>
        <dbReference type="SAM" id="MobiDB-lite"/>
    </source>
</evidence>
<comment type="caution">
    <text evidence="2">The sequence shown here is derived from an EMBL/GenBank/DDBJ whole genome shotgun (WGS) entry which is preliminary data.</text>
</comment>
<accession>A0ABN9MH79</accession>
<reference evidence="2" key="1">
    <citation type="submission" date="2023-07" db="EMBL/GenBank/DDBJ databases">
        <authorList>
            <person name="Stuckert A."/>
        </authorList>
    </citation>
    <scope>NUCLEOTIDE SEQUENCE</scope>
</reference>
<feature type="region of interest" description="Disordered" evidence="1">
    <location>
        <begin position="24"/>
        <end position="169"/>
    </location>
</feature>
<feature type="compositionally biased region" description="Acidic residues" evidence="1">
    <location>
        <begin position="46"/>
        <end position="58"/>
    </location>
</feature>
<proteinExistence type="predicted"/>
<feature type="compositionally biased region" description="Basic and acidic residues" evidence="1">
    <location>
        <begin position="59"/>
        <end position="74"/>
    </location>
</feature>
<feature type="compositionally biased region" description="Polar residues" evidence="1">
    <location>
        <begin position="154"/>
        <end position="169"/>
    </location>
</feature>